<protein>
    <submittedName>
        <fullName evidence="1">Uncharacterized protein</fullName>
    </submittedName>
</protein>
<dbReference type="AlphaFoldDB" id="A0A212L4W9"/>
<sequence length="33" mass="4063">MKGVLLWNRTLEHFTFEKTYMLYRCSNILQRAV</sequence>
<organism evidence="1">
    <name type="scientific">uncultured Desulfovibrio sp</name>
    <dbReference type="NCBI Taxonomy" id="167968"/>
    <lineage>
        <taxon>Bacteria</taxon>
        <taxon>Pseudomonadati</taxon>
        <taxon>Thermodesulfobacteriota</taxon>
        <taxon>Desulfovibrionia</taxon>
        <taxon>Desulfovibrionales</taxon>
        <taxon>Desulfovibrionaceae</taxon>
        <taxon>Desulfovibrio</taxon>
        <taxon>environmental samples</taxon>
    </lineage>
</organism>
<name>A0A212L4W9_9BACT</name>
<reference evidence="1" key="1">
    <citation type="submission" date="2016-08" db="EMBL/GenBank/DDBJ databases">
        <authorList>
            <person name="Seilhamer J.J."/>
        </authorList>
    </citation>
    <scope>NUCLEOTIDE SEQUENCE</scope>
    <source>
        <strain evidence="1">86-1</strain>
    </source>
</reference>
<dbReference type="EMBL" id="FMJC01000002">
    <property type="protein sequence ID" value="SCM72578.1"/>
    <property type="molecule type" value="Genomic_DNA"/>
</dbReference>
<gene>
    <name evidence="1" type="ORF">KL86DES1_20710</name>
</gene>
<accession>A0A212L4W9</accession>
<evidence type="ECO:0000313" key="1">
    <source>
        <dbReference type="EMBL" id="SCM72578.1"/>
    </source>
</evidence>
<proteinExistence type="predicted"/>